<dbReference type="InterPro" id="IPR006183">
    <property type="entry name" value="Pgluconate_DH"/>
</dbReference>
<organism evidence="2">
    <name type="scientific">Haptolina ericina</name>
    <dbReference type="NCBI Taxonomy" id="156174"/>
    <lineage>
        <taxon>Eukaryota</taxon>
        <taxon>Haptista</taxon>
        <taxon>Haptophyta</taxon>
        <taxon>Prymnesiophyceae</taxon>
        <taxon>Prymnesiales</taxon>
        <taxon>Prymnesiaceae</taxon>
        <taxon>Haptolina</taxon>
    </lineage>
</organism>
<accession>A0A7S3AX15</accession>
<protein>
    <recommendedName>
        <fullName evidence="1">6-phosphogluconate dehydrogenase NADP-binding domain-containing protein</fullName>
    </recommendedName>
</protein>
<evidence type="ECO:0000313" key="2">
    <source>
        <dbReference type="EMBL" id="CAE0117935.1"/>
    </source>
</evidence>
<gene>
    <name evidence="2" type="ORF">HERI1096_LOCUS18634</name>
</gene>
<dbReference type="PRINTS" id="PR00076">
    <property type="entry name" value="6PGDHDRGNASE"/>
</dbReference>
<dbReference type="EMBL" id="HBHX01033512">
    <property type="protein sequence ID" value="CAE0117935.1"/>
    <property type="molecule type" value="Transcribed_RNA"/>
</dbReference>
<evidence type="ECO:0000259" key="1">
    <source>
        <dbReference type="Pfam" id="PF03446"/>
    </source>
</evidence>
<dbReference type="SUPFAM" id="SSF51735">
    <property type="entry name" value="NAD(P)-binding Rossmann-fold domains"/>
    <property type="match status" value="1"/>
</dbReference>
<dbReference type="Gene3D" id="3.40.50.720">
    <property type="entry name" value="NAD(P)-binding Rossmann-like Domain"/>
    <property type="match status" value="1"/>
</dbReference>
<dbReference type="GO" id="GO:0004616">
    <property type="term" value="F:phosphogluconate dehydrogenase (decarboxylating) activity"/>
    <property type="evidence" value="ECO:0007669"/>
    <property type="project" value="InterPro"/>
</dbReference>
<proteinExistence type="predicted"/>
<dbReference type="InterPro" id="IPR036291">
    <property type="entry name" value="NAD(P)-bd_dom_sf"/>
</dbReference>
<dbReference type="PANTHER" id="PTHR11811">
    <property type="entry name" value="6-PHOSPHOGLUCONATE DEHYDROGENASE"/>
    <property type="match status" value="1"/>
</dbReference>
<dbReference type="AlphaFoldDB" id="A0A7S3AX15"/>
<dbReference type="Pfam" id="PF03446">
    <property type="entry name" value="NAD_binding_2"/>
    <property type="match status" value="1"/>
</dbReference>
<reference evidence="2" key="1">
    <citation type="submission" date="2021-01" db="EMBL/GenBank/DDBJ databases">
        <authorList>
            <person name="Corre E."/>
            <person name="Pelletier E."/>
            <person name="Niang G."/>
            <person name="Scheremetjew M."/>
            <person name="Finn R."/>
            <person name="Kale V."/>
            <person name="Holt S."/>
            <person name="Cochrane G."/>
            <person name="Meng A."/>
            <person name="Brown T."/>
            <person name="Cohen L."/>
        </authorList>
    </citation>
    <scope>NUCLEOTIDE SEQUENCE</scope>
    <source>
        <strain evidence="2">CCMP281</strain>
    </source>
</reference>
<dbReference type="InterPro" id="IPR006115">
    <property type="entry name" value="6PGDH_NADP-bd"/>
</dbReference>
<name>A0A7S3AX15_9EUKA</name>
<sequence length="198" mass="21164">MEDPSAYVAKHKVHEAIAQSVAKIMREQPENPIMHLSALLAESSLNSGRTAAAGVVGLGMMGSQLALNLAEKLGDQIAAFDLDASKLEGVSKLAIDHSLQVSTFSKLQPFIASLAIPRQVMLLVPAGQPVESAINTLTSYLGAGDVIIDFGNECLEKIVERQKRLEPSGVVYATAQHVAPEMWAALRQLPPSGQLRED</sequence>
<feature type="domain" description="6-phosphogluconate dehydrogenase NADP-binding" evidence="1">
    <location>
        <begin position="54"/>
        <end position="172"/>
    </location>
</feature>
<dbReference type="GO" id="GO:0050661">
    <property type="term" value="F:NADP binding"/>
    <property type="evidence" value="ECO:0007669"/>
    <property type="project" value="InterPro"/>
</dbReference>